<comment type="subcellular location">
    <subcellularLocation>
        <location evidence="1">Membrane</location>
        <topology evidence="1">Multi-pass membrane protein</topology>
    </subcellularLocation>
</comment>
<feature type="transmembrane region" description="Helical" evidence="5">
    <location>
        <begin position="85"/>
        <end position="115"/>
    </location>
</feature>
<evidence type="ECO:0000256" key="4">
    <source>
        <dbReference type="ARBA" id="ARBA00023136"/>
    </source>
</evidence>
<accession>A0A380DQH5</accession>
<dbReference type="EMBL" id="UHAQ01000002">
    <property type="protein sequence ID" value="SUK44057.1"/>
    <property type="molecule type" value="Genomic_DNA"/>
</dbReference>
<name>A0A380DQH5_STAAU</name>
<sequence length="171" mass="19080">MNKDKQLHNDKINLSQLVLLGLGSLIGSGWLFGAWEASSIAGPAAIISWVLGFLVIGTIAYNYIEIGTMFPQSGGMSNYAQYTHGSLLGFIAAWANWVSLVTIIPIEAVSAVQYMSSWPWNWAKPMKHLMENGSISTYGLLAVYLIIVYFFIIKLLVRKTFNIIYEFNFCI</sequence>
<evidence type="ECO:0000313" key="7">
    <source>
        <dbReference type="Proteomes" id="UP000254502"/>
    </source>
</evidence>
<dbReference type="PANTHER" id="PTHR47547">
    <property type="match status" value="1"/>
</dbReference>
<keyword evidence="3 5" id="KW-1133">Transmembrane helix</keyword>
<keyword evidence="2 5" id="KW-0812">Transmembrane</keyword>
<evidence type="ECO:0000256" key="2">
    <source>
        <dbReference type="ARBA" id="ARBA00022692"/>
    </source>
</evidence>
<evidence type="ECO:0000256" key="5">
    <source>
        <dbReference type="SAM" id="Phobius"/>
    </source>
</evidence>
<protein>
    <submittedName>
        <fullName evidence="6">Amino acid permease</fullName>
    </submittedName>
</protein>
<feature type="transmembrane region" description="Helical" evidence="5">
    <location>
        <begin position="135"/>
        <end position="157"/>
    </location>
</feature>
<feature type="transmembrane region" description="Helical" evidence="5">
    <location>
        <begin position="12"/>
        <end position="32"/>
    </location>
</feature>
<dbReference type="InterPro" id="IPR002293">
    <property type="entry name" value="AA/rel_permease1"/>
</dbReference>
<gene>
    <name evidence="6" type="primary">yveA_2</name>
    <name evidence="6" type="ORF">NCTC5664_01362</name>
</gene>
<feature type="transmembrane region" description="Helical" evidence="5">
    <location>
        <begin position="44"/>
        <end position="64"/>
    </location>
</feature>
<dbReference type="AlphaFoldDB" id="A0A380DQH5"/>
<keyword evidence="4 5" id="KW-0472">Membrane</keyword>
<dbReference type="GO" id="GO:0016020">
    <property type="term" value="C:membrane"/>
    <property type="evidence" value="ECO:0007669"/>
    <property type="project" value="UniProtKB-SubCell"/>
</dbReference>
<organism evidence="6 7">
    <name type="scientific">Staphylococcus aureus</name>
    <dbReference type="NCBI Taxonomy" id="1280"/>
    <lineage>
        <taxon>Bacteria</taxon>
        <taxon>Bacillati</taxon>
        <taxon>Bacillota</taxon>
        <taxon>Bacilli</taxon>
        <taxon>Bacillales</taxon>
        <taxon>Staphylococcaceae</taxon>
        <taxon>Staphylococcus</taxon>
    </lineage>
</organism>
<proteinExistence type="predicted"/>
<evidence type="ECO:0000256" key="3">
    <source>
        <dbReference type="ARBA" id="ARBA00022989"/>
    </source>
</evidence>
<dbReference type="PANTHER" id="PTHR47547:SF1">
    <property type="entry name" value="ASPARTATE-PROTON SYMPORTER"/>
    <property type="match status" value="1"/>
</dbReference>
<dbReference type="Gene3D" id="1.20.1740.10">
    <property type="entry name" value="Amino acid/polyamine transporter I"/>
    <property type="match status" value="1"/>
</dbReference>
<evidence type="ECO:0000313" key="6">
    <source>
        <dbReference type="EMBL" id="SUK44057.1"/>
    </source>
</evidence>
<reference evidence="6 7" key="1">
    <citation type="submission" date="2018-06" db="EMBL/GenBank/DDBJ databases">
        <authorList>
            <consortium name="Pathogen Informatics"/>
            <person name="Doyle S."/>
        </authorList>
    </citation>
    <scope>NUCLEOTIDE SEQUENCE [LARGE SCALE GENOMIC DNA]</scope>
    <source>
        <strain evidence="6 7">NCTC5664</strain>
    </source>
</reference>
<dbReference type="Pfam" id="PF13520">
    <property type="entry name" value="AA_permease_2"/>
    <property type="match status" value="1"/>
</dbReference>
<evidence type="ECO:0000256" key="1">
    <source>
        <dbReference type="ARBA" id="ARBA00004141"/>
    </source>
</evidence>
<dbReference type="Proteomes" id="UP000254502">
    <property type="component" value="Unassembled WGS sequence"/>
</dbReference>
<dbReference type="GO" id="GO:0022857">
    <property type="term" value="F:transmembrane transporter activity"/>
    <property type="evidence" value="ECO:0007669"/>
    <property type="project" value="InterPro"/>
</dbReference>
<dbReference type="InterPro" id="IPR052962">
    <property type="entry name" value="AA_Transporter_AGT"/>
</dbReference>